<reference evidence="1" key="1">
    <citation type="submission" date="2012-05" db="EMBL/GenBank/DDBJ databases">
        <authorList>
            <person name="Studholme D.J."/>
            <person name="Wasukira A."/>
            <person name="Grant M."/>
        </authorList>
    </citation>
    <scope>NUCLEOTIDE SEQUENCE [LARGE SCALE GENOMIC DNA]</scope>
    <source>
        <strain evidence="1">NCPPB 890</strain>
    </source>
</reference>
<gene>
    <name evidence="1" type="ORF">A11K_0120330</name>
</gene>
<dbReference type="EMBL" id="AKBN01001295">
    <property type="protein sequence ID" value="KFA00731.1"/>
    <property type="molecule type" value="Genomic_DNA"/>
</dbReference>
<comment type="caution">
    <text evidence="1">The sequence shown here is derived from an EMBL/GenBank/DDBJ whole genome shotgun (WGS) entry which is preliminary data.</text>
</comment>
<organism evidence="1">
    <name type="scientific">Xanthomonas vasicola pv. vasculorum NCPPB 890</name>
    <dbReference type="NCBI Taxonomy" id="1184265"/>
    <lineage>
        <taxon>Bacteria</taxon>
        <taxon>Pseudomonadati</taxon>
        <taxon>Pseudomonadota</taxon>
        <taxon>Gammaproteobacteria</taxon>
        <taxon>Lysobacterales</taxon>
        <taxon>Lysobacteraceae</taxon>
        <taxon>Xanthomonas</taxon>
    </lineage>
</organism>
<dbReference type="AlphaFoldDB" id="A0A836P089"/>
<sequence>MPAPGIGFFVSIHQQRLDLGELFNFSDLSTFTQNIPVEWITSALDLERERSTARDLLARPSHFTQLMKAPGQS</sequence>
<evidence type="ECO:0000313" key="1">
    <source>
        <dbReference type="EMBL" id="KFA00731.1"/>
    </source>
</evidence>
<proteinExistence type="predicted"/>
<accession>A0A836P089</accession>
<protein>
    <submittedName>
        <fullName evidence="1">Transposase</fullName>
    </submittedName>
</protein>
<name>A0A836P089_XANVA</name>